<dbReference type="AlphaFoldDB" id="A0A448HK08"/>
<dbReference type="EMBL" id="LR134350">
    <property type="protein sequence ID" value="VEG30041.1"/>
    <property type="molecule type" value="Genomic_DNA"/>
</dbReference>
<sequence>MHLGLPIPQAVDAIDRILVDFPPVPEVLAGLGGLPGQRYGEPVLVGQGWEASLRPRPFGGEEITLAPCLRPEAGRYPVEALAAGADRLGTELARRHGDPCSMEADSSGAVRRLLRAGRTGVLVSTAGGRLSVSIDALDNQL</sequence>
<accession>A0A448HK08</accession>
<protein>
    <submittedName>
        <fullName evidence="1">Uncharacterized protein</fullName>
    </submittedName>
</protein>
<name>A0A448HK08_9ACTO</name>
<dbReference type="Proteomes" id="UP000266895">
    <property type="component" value="Chromosome"/>
</dbReference>
<proteinExistence type="predicted"/>
<organism evidence="1 2">
    <name type="scientific">Actinomyces howellii</name>
    <dbReference type="NCBI Taxonomy" id="52771"/>
    <lineage>
        <taxon>Bacteria</taxon>
        <taxon>Bacillati</taxon>
        <taxon>Actinomycetota</taxon>
        <taxon>Actinomycetes</taxon>
        <taxon>Actinomycetales</taxon>
        <taxon>Actinomycetaceae</taxon>
        <taxon>Actinomyces</taxon>
    </lineage>
</organism>
<reference evidence="1 2" key="1">
    <citation type="submission" date="2018-12" db="EMBL/GenBank/DDBJ databases">
        <authorList>
            <consortium name="Pathogen Informatics"/>
        </authorList>
    </citation>
    <scope>NUCLEOTIDE SEQUENCE [LARGE SCALE GENOMIC DNA]</scope>
    <source>
        <strain evidence="1 2">NCTC11636</strain>
    </source>
</reference>
<keyword evidence="2" id="KW-1185">Reference proteome</keyword>
<evidence type="ECO:0000313" key="2">
    <source>
        <dbReference type="Proteomes" id="UP000266895"/>
    </source>
</evidence>
<gene>
    <name evidence="1" type="ORF">NCTC11636_02515</name>
</gene>
<evidence type="ECO:0000313" key="1">
    <source>
        <dbReference type="EMBL" id="VEG30041.1"/>
    </source>
</evidence>
<dbReference type="KEGG" id="ahw:NCTC11636_02515"/>
<dbReference type="RefSeq" id="WP_126383593.1">
    <property type="nucleotide sequence ID" value="NZ_LR134350.1"/>
</dbReference>